<dbReference type="PRINTS" id="PR00463">
    <property type="entry name" value="EP450I"/>
</dbReference>
<dbReference type="GO" id="GO:0020037">
    <property type="term" value="F:heme binding"/>
    <property type="evidence" value="ECO:0007669"/>
    <property type="project" value="InterPro"/>
</dbReference>
<reference evidence="6" key="1">
    <citation type="submission" date="2020-01" db="EMBL/GenBank/DDBJ databases">
        <authorList>
            <consortium name="DOE Joint Genome Institute"/>
            <person name="Haridas S."/>
            <person name="Albert R."/>
            <person name="Binder M."/>
            <person name="Bloem J."/>
            <person name="Labutti K."/>
            <person name="Salamov A."/>
            <person name="Andreopoulos B."/>
            <person name="Baker S.E."/>
            <person name="Barry K."/>
            <person name="Bills G."/>
            <person name="Bluhm B.H."/>
            <person name="Cannon C."/>
            <person name="Castanera R."/>
            <person name="Culley D.E."/>
            <person name="Daum C."/>
            <person name="Ezra D."/>
            <person name="Gonzalez J.B."/>
            <person name="Henrissat B."/>
            <person name="Kuo A."/>
            <person name="Liang C."/>
            <person name="Lipzen A."/>
            <person name="Lutzoni F."/>
            <person name="Magnuson J."/>
            <person name="Mondo S."/>
            <person name="Nolan M."/>
            <person name="Ohm R."/>
            <person name="Pangilinan J."/>
            <person name="Park H.-J."/>
            <person name="Ramirez L."/>
            <person name="Alfaro M."/>
            <person name="Sun H."/>
            <person name="Tritt A."/>
            <person name="Yoshinaga Y."/>
            <person name="Zwiers L.-H."/>
            <person name="Turgeon B.G."/>
            <person name="Goodwin S.B."/>
            <person name="Spatafora J.W."/>
            <person name="Crous P.W."/>
            <person name="Grigoriev I.V."/>
        </authorList>
    </citation>
    <scope>NUCLEOTIDE SEQUENCE</scope>
    <source>
        <strain evidence="6">CBS 342.82</strain>
    </source>
</reference>
<proteinExistence type="inferred from homology"/>
<comment type="similarity">
    <text evidence="1">Belongs to the cytochrome P450 family.</text>
</comment>
<evidence type="ECO:0000313" key="6">
    <source>
        <dbReference type="RefSeq" id="XP_033460088.1"/>
    </source>
</evidence>
<name>A0A6J3M882_9PEZI</name>
<keyword evidence="2" id="KW-0408">Iron</keyword>
<dbReference type="PANTHER" id="PTHR24305">
    <property type="entry name" value="CYTOCHROME P450"/>
    <property type="match status" value="1"/>
</dbReference>
<dbReference type="GO" id="GO:0016705">
    <property type="term" value="F:oxidoreductase activity, acting on paired donors, with incorporation or reduction of molecular oxygen"/>
    <property type="evidence" value="ECO:0007669"/>
    <property type="project" value="InterPro"/>
</dbReference>
<dbReference type="OrthoDB" id="1470350at2759"/>
<keyword evidence="3" id="KW-0472">Membrane</keyword>
<keyword evidence="2" id="KW-0349">Heme</keyword>
<comment type="cofactor">
    <cofactor evidence="2">
        <name>heme</name>
        <dbReference type="ChEBI" id="CHEBI:30413"/>
    </cofactor>
</comment>
<dbReference type="Gene3D" id="1.10.630.10">
    <property type="entry name" value="Cytochrome P450"/>
    <property type="match status" value="1"/>
</dbReference>
<dbReference type="RefSeq" id="XP_033460088.1">
    <property type="nucleotide sequence ID" value="XM_033599752.1"/>
</dbReference>
<evidence type="ECO:0000256" key="3">
    <source>
        <dbReference type="SAM" id="Phobius"/>
    </source>
</evidence>
<reference evidence="6" key="3">
    <citation type="submission" date="2025-08" db="UniProtKB">
        <authorList>
            <consortium name="RefSeq"/>
        </authorList>
    </citation>
    <scope>IDENTIFICATION</scope>
    <source>
        <strain evidence="6">CBS 342.82</strain>
    </source>
</reference>
<keyword evidence="4" id="KW-0732">Signal</keyword>
<feature type="transmembrane region" description="Helical" evidence="3">
    <location>
        <begin position="32"/>
        <end position="54"/>
    </location>
</feature>
<dbReference type="InterPro" id="IPR001128">
    <property type="entry name" value="Cyt_P450"/>
</dbReference>
<dbReference type="GO" id="GO:0005506">
    <property type="term" value="F:iron ion binding"/>
    <property type="evidence" value="ECO:0007669"/>
    <property type="project" value="InterPro"/>
</dbReference>
<organism evidence="6">
    <name type="scientific">Dissoconium aciculare CBS 342.82</name>
    <dbReference type="NCBI Taxonomy" id="1314786"/>
    <lineage>
        <taxon>Eukaryota</taxon>
        <taxon>Fungi</taxon>
        <taxon>Dikarya</taxon>
        <taxon>Ascomycota</taxon>
        <taxon>Pezizomycotina</taxon>
        <taxon>Dothideomycetes</taxon>
        <taxon>Dothideomycetidae</taxon>
        <taxon>Mycosphaerellales</taxon>
        <taxon>Dissoconiaceae</taxon>
        <taxon>Dissoconium</taxon>
    </lineage>
</organism>
<evidence type="ECO:0000256" key="4">
    <source>
        <dbReference type="SAM" id="SignalP"/>
    </source>
</evidence>
<dbReference type="FunFam" id="1.10.630.10:FF:000051">
    <property type="entry name" value="Cytochrome P450 monooxygenase (Fum15)"/>
    <property type="match status" value="1"/>
</dbReference>
<evidence type="ECO:0000256" key="2">
    <source>
        <dbReference type="PIRSR" id="PIRSR602401-1"/>
    </source>
</evidence>
<dbReference type="PRINTS" id="PR00385">
    <property type="entry name" value="P450"/>
</dbReference>
<dbReference type="SUPFAM" id="SSF48264">
    <property type="entry name" value="Cytochrome P450"/>
    <property type="match status" value="1"/>
</dbReference>
<dbReference type="PANTHER" id="PTHR24305:SF166">
    <property type="entry name" value="CYTOCHROME P450 12A4, MITOCHONDRIAL-RELATED"/>
    <property type="match status" value="1"/>
</dbReference>
<feature type="signal peptide" evidence="4">
    <location>
        <begin position="1"/>
        <end position="22"/>
    </location>
</feature>
<feature type="chain" id="PRO_5026665973" evidence="4">
    <location>
        <begin position="23"/>
        <end position="549"/>
    </location>
</feature>
<dbReference type="AlphaFoldDB" id="A0A6J3M882"/>
<reference evidence="6" key="2">
    <citation type="submission" date="2020-04" db="EMBL/GenBank/DDBJ databases">
        <authorList>
            <consortium name="NCBI Genome Project"/>
        </authorList>
    </citation>
    <scope>NUCLEOTIDE SEQUENCE</scope>
    <source>
        <strain evidence="6">CBS 342.82</strain>
    </source>
</reference>
<dbReference type="InterPro" id="IPR050121">
    <property type="entry name" value="Cytochrome_P450_monoxygenase"/>
</dbReference>
<gene>
    <name evidence="6" type="ORF">K489DRAFT_223870</name>
</gene>
<sequence>MSSPPLALVSLVLSAIETYVLALTIPDRLFQSRSVVAVCCFVLNFPLFWLYYVFIQRLFLHPLRHLPGPKGSNYIIGEFLNELQTPPGNAFKEWINAIPNDGLLRYRTLFNVSQVIATSHESLKSVLSDNTYDWEKPPELIRVLGKVIGELGLILVEGDIHKFQRKHLLPSFRINHIKSLYPVFWRKGCELNATLIKEGPIVLPAKSDKKSFEVEIGAFATRATLDIIGIAGFGFDFGALRNPDDELVQKYNWLVEPAPEKAAWFIANKWIISRIPWYLTRRINSIQSDLIKFATELLRDRRAAFKKDAKYADSMDDILSLLIKSNDFSDEDLANQTLTMLAAGHETTSSALSWVLYLLSKYPEYQTRLRAEIRATLPDPSTGSSAITAADIDHLPLLAAICQETLRLYPTVPVTGRISVRDTRINDVHIPKDTFVVLSPWAVNRSKKHWGPTAEEFLPERWISADGTANKTGGATSNYSQITFLHGPRSCIGQDFAASELKCLCATLVGKFQFELARSEEGGQYTPAGVVTTKAQKGMWLRVKEVPGW</sequence>
<dbReference type="CDD" id="cd11069">
    <property type="entry name" value="CYP_FUM15-like"/>
    <property type="match status" value="1"/>
</dbReference>
<dbReference type="InterPro" id="IPR002401">
    <property type="entry name" value="Cyt_P450_E_grp-I"/>
</dbReference>
<evidence type="ECO:0000313" key="5">
    <source>
        <dbReference type="Proteomes" id="UP000504637"/>
    </source>
</evidence>
<dbReference type="Pfam" id="PF00067">
    <property type="entry name" value="p450"/>
    <property type="match status" value="1"/>
</dbReference>
<keyword evidence="5" id="KW-1185">Reference proteome</keyword>
<keyword evidence="3" id="KW-1133">Transmembrane helix</keyword>
<dbReference type="Proteomes" id="UP000504637">
    <property type="component" value="Unplaced"/>
</dbReference>
<keyword evidence="3" id="KW-0812">Transmembrane</keyword>
<evidence type="ECO:0000256" key="1">
    <source>
        <dbReference type="ARBA" id="ARBA00010617"/>
    </source>
</evidence>
<dbReference type="InterPro" id="IPR036396">
    <property type="entry name" value="Cyt_P450_sf"/>
</dbReference>
<feature type="binding site" description="axial binding residue" evidence="2">
    <location>
        <position position="491"/>
    </location>
    <ligand>
        <name>heme</name>
        <dbReference type="ChEBI" id="CHEBI:30413"/>
    </ligand>
    <ligandPart>
        <name>Fe</name>
        <dbReference type="ChEBI" id="CHEBI:18248"/>
    </ligandPart>
</feature>
<keyword evidence="2" id="KW-0479">Metal-binding</keyword>
<protein>
    <submittedName>
        <fullName evidence="6">Cytochrome P450</fullName>
    </submittedName>
</protein>
<dbReference type="GO" id="GO:0004497">
    <property type="term" value="F:monooxygenase activity"/>
    <property type="evidence" value="ECO:0007669"/>
    <property type="project" value="InterPro"/>
</dbReference>
<accession>A0A6J3M882</accession>
<dbReference type="GeneID" id="54357551"/>